<proteinExistence type="predicted"/>
<dbReference type="GeneID" id="37109283"/>
<accession>A0A317URY5</accession>
<evidence type="ECO:0000313" key="3">
    <source>
        <dbReference type="Proteomes" id="UP000246702"/>
    </source>
</evidence>
<dbReference type="RefSeq" id="XP_025461309.1">
    <property type="nucleotide sequence ID" value="XM_025607140.1"/>
</dbReference>
<keyword evidence="3" id="KW-1185">Reference proteome</keyword>
<feature type="region of interest" description="Disordered" evidence="1">
    <location>
        <begin position="86"/>
        <end position="161"/>
    </location>
</feature>
<dbReference type="EMBL" id="MSFK01000068">
    <property type="protein sequence ID" value="PWY64724.1"/>
    <property type="molecule type" value="Genomic_DNA"/>
</dbReference>
<organism evidence="2 3">
    <name type="scientific">Aspergillus sclerotioniger CBS 115572</name>
    <dbReference type="NCBI Taxonomy" id="1450535"/>
    <lineage>
        <taxon>Eukaryota</taxon>
        <taxon>Fungi</taxon>
        <taxon>Dikarya</taxon>
        <taxon>Ascomycota</taxon>
        <taxon>Pezizomycotina</taxon>
        <taxon>Eurotiomycetes</taxon>
        <taxon>Eurotiomycetidae</taxon>
        <taxon>Eurotiales</taxon>
        <taxon>Aspergillaceae</taxon>
        <taxon>Aspergillus</taxon>
        <taxon>Aspergillus subgen. Circumdati</taxon>
    </lineage>
</organism>
<feature type="compositionally biased region" description="Pro residues" evidence="1">
    <location>
        <begin position="108"/>
        <end position="152"/>
    </location>
</feature>
<gene>
    <name evidence="2" type="ORF">BO94DRAFT_357028</name>
</gene>
<name>A0A317URY5_9EURO</name>
<evidence type="ECO:0000256" key="1">
    <source>
        <dbReference type="SAM" id="MobiDB-lite"/>
    </source>
</evidence>
<reference evidence="2 3" key="1">
    <citation type="submission" date="2016-12" db="EMBL/GenBank/DDBJ databases">
        <title>The genomes of Aspergillus section Nigri reveals drivers in fungal speciation.</title>
        <authorList>
            <consortium name="DOE Joint Genome Institute"/>
            <person name="Vesth T.C."/>
            <person name="Nybo J."/>
            <person name="Theobald S."/>
            <person name="Brandl J."/>
            <person name="Frisvad J.C."/>
            <person name="Nielsen K.F."/>
            <person name="Lyhne E.K."/>
            <person name="Kogle M.E."/>
            <person name="Kuo A."/>
            <person name="Riley R."/>
            <person name="Clum A."/>
            <person name="Nolan M."/>
            <person name="Lipzen A."/>
            <person name="Salamov A."/>
            <person name="Henrissat B."/>
            <person name="Wiebenga A."/>
            <person name="De Vries R.P."/>
            <person name="Grigoriev I.V."/>
            <person name="Mortensen U.H."/>
            <person name="Andersen M.R."/>
            <person name="Baker S.E."/>
        </authorList>
    </citation>
    <scope>NUCLEOTIDE SEQUENCE [LARGE SCALE GENOMIC DNA]</scope>
    <source>
        <strain evidence="2 3">CBS 115572</strain>
    </source>
</reference>
<evidence type="ECO:0000313" key="2">
    <source>
        <dbReference type="EMBL" id="PWY64724.1"/>
    </source>
</evidence>
<feature type="compositionally biased region" description="Polar residues" evidence="1">
    <location>
        <begin position="20"/>
        <end position="29"/>
    </location>
</feature>
<sequence length="161" mass="17315">MLVATVISTMLSPPPSPSSNGAIPTSSLIQHPPMSPHLSVLFPTPLHSLLTPSSVENPTFLSRDPRFPTYHVPAFHDLIPLVPLSPHSPLPVSNATNPASPIPDLVPSLPPPPHPSLPPLPQQHPHPTPPNPPRPQPTPYPYPYPHPNPPPFSSTLFPPHN</sequence>
<feature type="region of interest" description="Disordered" evidence="1">
    <location>
        <begin position="11"/>
        <end position="30"/>
    </location>
</feature>
<dbReference type="AlphaFoldDB" id="A0A317URY5"/>
<protein>
    <submittedName>
        <fullName evidence="2">Uncharacterized protein</fullName>
    </submittedName>
</protein>
<comment type="caution">
    <text evidence="2">The sequence shown here is derived from an EMBL/GenBank/DDBJ whole genome shotgun (WGS) entry which is preliminary data.</text>
</comment>
<dbReference type="Proteomes" id="UP000246702">
    <property type="component" value="Unassembled WGS sequence"/>
</dbReference>